<keyword evidence="2" id="KW-1133">Transmembrane helix</keyword>
<feature type="compositionally biased region" description="Low complexity" evidence="1">
    <location>
        <begin position="568"/>
        <end position="592"/>
    </location>
</feature>
<dbReference type="PANTHER" id="PTHR36182:SF2">
    <property type="entry name" value="LYTIC POLYSACCHARIDE MONOOXYGENASE"/>
    <property type="match status" value="1"/>
</dbReference>
<evidence type="ECO:0000313" key="3">
    <source>
        <dbReference type="EMBL" id="KAA8628720.1"/>
    </source>
</evidence>
<keyword evidence="2" id="KW-0472">Membrane</keyword>
<feature type="compositionally biased region" description="Polar residues" evidence="1">
    <location>
        <begin position="442"/>
        <end position="452"/>
    </location>
</feature>
<dbReference type="AlphaFoldDB" id="A0A8S8ZHV1"/>
<feature type="compositionally biased region" description="Polar residues" evidence="1">
    <location>
        <begin position="639"/>
        <end position="653"/>
    </location>
</feature>
<feature type="compositionally biased region" description="Acidic residues" evidence="1">
    <location>
        <begin position="593"/>
        <end position="616"/>
    </location>
</feature>
<reference evidence="3 4" key="1">
    <citation type="submission" date="2017-07" db="EMBL/GenBank/DDBJ databases">
        <title>Genome sequence of the Sordaria macrospora wild type strain R19027.</title>
        <authorList>
            <person name="Nowrousian M."/>
            <person name="Teichert I."/>
            <person name="Kueck U."/>
        </authorList>
    </citation>
    <scope>NUCLEOTIDE SEQUENCE [LARGE SCALE GENOMIC DNA]</scope>
    <source>
        <strain evidence="3 4">R19027</strain>
        <tissue evidence="3">Mycelium</tissue>
    </source>
</reference>
<dbReference type="VEuPathDB" id="FungiDB:SMAC_06957"/>
<dbReference type="OMA" id="PINGASF"/>
<evidence type="ECO:0000256" key="1">
    <source>
        <dbReference type="SAM" id="MobiDB-lite"/>
    </source>
</evidence>
<accession>A0A8S8ZHV1</accession>
<feature type="region of interest" description="Disordered" evidence="1">
    <location>
        <begin position="430"/>
        <end position="454"/>
    </location>
</feature>
<name>A0A8S8ZHV1_SORMA</name>
<comment type="caution">
    <text evidence="3">The sequence shown here is derived from an EMBL/GenBank/DDBJ whole genome shotgun (WGS) entry which is preliminary data.</text>
</comment>
<dbReference type="Proteomes" id="UP000433876">
    <property type="component" value="Unassembled WGS sequence"/>
</dbReference>
<protein>
    <recommendedName>
        <fullName evidence="5">Lytic polysaccharide monooxygenase</fullName>
    </recommendedName>
</protein>
<feature type="compositionally biased region" description="Basic and acidic residues" evidence="1">
    <location>
        <begin position="624"/>
        <end position="637"/>
    </location>
</feature>
<keyword evidence="2" id="KW-0812">Transmembrane</keyword>
<sequence length="692" mass="70204">MIPSATRAAKQVFAPLLVPLILLITTLTPFVSSHAVMVMPIPYQAPVQDSGPIHANTFPCHAGPAGLQLPTTGPNSFPLGSKQSLKFQGSAVHSGGSCQVSITYDNPPTKDSKFRVIKSIEGGCVARNVKGNRSGGEGATMPNPDEYEYTIPDDIPTGNGTIAWTWFNRSGQREMYMACAPLSITGTDKPNAKQTFEGLPEIFKANTFGNGCTFPEDKDVLFPNPGRDVVKSNGATTAWASPTGAGCEKPTEGGGAGAGAAAAATTTSVGVGAGAGASASASAVTMSKSTAGAGGAVTTAPYPVANSTAPAAGAGSSLPGAAFITIAPAVGGNTASTAPGAWITVPSTGAVVNHTLATAMSSAVAAAVAPVSSAAAAASAPPAGSSVPACSAPTNVVTSSAAVATTSAIPKSSAPPSTLLTSTVAAPSPLATASSMPRPAMASTSGQGQTMPETLPPSGACPVEQDGWYVCHLKPGSLYGAYYHRCASGLWTGMMAVPPGLACKMAETAADSHDAAARSKPEKALTLELGDDDPLEIIPVTVARRAPRAPRAGLVDDYGKRSVVVATGTGTGTVAGPEVTSTSGSTGGTATDDQQDQDQDQDQDYLPDYEYYEEESSSSSSSITEERSLTDDLDKIASTKLNLPRSNSGSAASPDSHPDLGLEARTPIPRKRKYHHLANRPQKRHAHNEDNE</sequence>
<gene>
    <name evidence="3" type="ORF">SMACR_06957</name>
</gene>
<evidence type="ECO:0008006" key="5">
    <source>
        <dbReference type="Google" id="ProtNLM"/>
    </source>
</evidence>
<feature type="region of interest" description="Disordered" evidence="1">
    <location>
        <begin position="235"/>
        <end position="259"/>
    </location>
</feature>
<feature type="compositionally biased region" description="Basic residues" evidence="1">
    <location>
        <begin position="668"/>
        <end position="686"/>
    </location>
</feature>
<feature type="region of interest" description="Disordered" evidence="1">
    <location>
        <begin position="568"/>
        <end position="692"/>
    </location>
</feature>
<dbReference type="EMBL" id="NMPR01000167">
    <property type="protein sequence ID" value="KAA8628720.1"/>
    <property type="molecule type" value="Genomic_DNA"/>
</dbReference>
<dbReference type="PANTHER" id="PTHR36182">
    <property type="entry name" value="PROTEIN, PUTATIVE (AFU_ORTHOLOGUE AFUA_6G10930)-RELATED"/>
    <property type="match status" value="1"/>
</dbReference>
<proteinExistence type="predicted"/>
<feature type="transmembrane region" description="Helical" evidence="2">
    <location>
        <begin position="12"/>
        <end position="31"/>
    </location>
</feature>
<organism evidence="3 4">
    <name type="scientific">Sordaria macrospora</name>
    <dbReference type="NCBI Taxonomy" id="5147"/>
    <lineage>
        <taxon>Eukaryota</taxon>
        <taxon>Fungi</taxon>
        <taxon>Dikarya</taxon>
        <taxon>Ascomycota</taxon>
        <taxon>Pezizomycotina</taxon>
        <taxon>Sordariomycetes</taxon>
        <taxon>Sordariomycetidae</taxon>
        <taxon>Sordariales</taxon>
        <taxon>Sordariaceae</taxon>
        <taxon>Sordaria</taxon>
    </lineage>
</organism>
<evidence type="ECO:0000313" key="4">
    <source>
        <dbReference type="Proteomes" id="UP000433876"/>
    </source>
</evidence>
<dbReference type="Gene3D" id="2.70.50.70">
    <property type="match status" value="1"/>
</dbReference>
<evidence type="ECO:0000256" key="2">
    <source>
        <dbReference type="SAM" id="Phobius"/>
    </source>
</evidence>